<reference evidence="1" key="1">
    <citation type="journal article" date="1995" name="J. Biol. Chem.">
        <title>Deoxyhypusine synthase from rat testis: purification and characterization.</title>
        <authorList>
            <person name="Wolff E.C."/>
            <person name="Lee Y.B."/>
            <person name="Chung S.I."/>
            <person name="Folk J.E."/>
            <person name="Park M.H."/>
        </authorList>
    </citation>
    <scope>PROTEIN SEQUENCE</scope>
</reference>
<feature type="non-terminal residue" evidence="1">
    <location>
        <position position="57"/>
    </location>
</feature>
<evidence type="ECO:0000313" key="1">
    <source>
        <dbReference type="PIR" id="A56384"/>
    </source>
</evidence>
<feature type="non-terminal residue" evidence="1">
    <location>
        <position position="1"/>
    </location>
</feature>
<keyword id="KW-0903">Direct protein sequencing</keyword>
<name>Q7M044_RAT</name>
<proteinExistence type="evidence at protein level"/>
<sequence>GVDYHALLEAYGTEINNPESVYYYAHNHIPVNPGLVLDIVEENGADYAVYINTAQEG</sequence>
<dbReference type="AlphaFoldDB" id="Q7M044"/>
<dbReference type="PIR" id="A56384">
    <property type="entry name" value="A56384"/>
</dbReference>
<accession>Q7M044</accession>
<organism evidence="1">
    <name type="scientific">Rattus norvegicus</name>
    <name type="common">Rat</name>
    <dbReference type="NCBI Taxonomy" id="10116"/>
    <lineage>
        <taxon>Eukaryota</taxon>
        <taxon>Metazoa</taxon>
        <taxon>Chordata</taxon>
        <taxon>Craniata</taxon>
        <taxon>Vertebrata</taxon>
        <taxon>Euteleostomi</taxon>
        <taxon>Mammalia</taxon>
        <taxon>Eutheria</taxon>
        <taxon>Euarchontoglires</taxon>
        <taxon>Glires</taxon>
        <taxon>Rodentia</taxon>
        <taxon>Myomorpha</taxon>
        <taxon>Muroidea</taxon>
        <taxon>Muridae</taxon>
        <taxon>Murinae</taxon>
        <taxon>Rattus</taxon>
    </lineage>
</organism>
<protein>
    <submittedName>
        <fullName evidence="1">Deoxyphypusine synthase</fullName>
    </submittedName>
</protein>